<dbReference type="EMBL" id="BBLT01000001">
    <property type="protein sequence ID" value="GAL83318.1"/>
    <property type="molecule type" value="Genomic_DNA"/>
</dbReference>
<keyword evidence="4" id="KW-1185">Reference proteome</keyword>
<feature type="region of interest" description="Disordered" evidence="2">
    <location>
        <begin position="78"/>
        <end position="396"/>
    </location>
</feature>
<dbReference type="OrthoDB" id="4317910at2"/>
<evidence type="ECO:0000313" key="3">
    <source>
        <dbReference type="EMBL" id="GAL83318.1"/>
    </source>
</evidence>
<comment type="caution">
    <text evidence="3">The sequence shown here is derived from an EMBL/GenBank/DDBJ whole genome shotgun (WGS) entry which is preliminary data.</text>
</comment>
<feature type="compositionally biased region" description="Basic and acidic residues" evidence="2">
    <location>
        <begin position="213"/>
        <end position="224"/>
    </location>
</feature>
<dbReference type="PANTHER" id="PTHR21713">
    <property type="entry name" value="NASCENT POLYPEPTIDE ASSOCIATED COMPLEX ALPHA SUBUNIT-RELATED"/>
    <property type="match status" value="1"/>
</dbReference>
<evidence type="ECO:0000256" key="2">
    <source>
        <dbReference type="SAM" id="MobiDB-lite"/>
    </source>
</evidence>
<keyword evidence="1" id="KW-0175">Coiled coil</keyword>
<feature type="region of interest" description="Disordered" evidence="2">
    <location>
        <begin position="523"/>
        <end position="586"/>
    </location>
</feature>
<feature type="compositionally biased region" description="Polar residues" evidence="2">
    <location>
        <begin position="145"/>
        <end position="154"/>
    </location>
</feature>
<sequence length="1441" mass="158717">MAKKVKIPVKEDARQNSTQYGYQGNVRNQYGYSPADVDFYDDKDKVEKKDSRQAQVVDASHEEKLYRLLFRISKKLKEEEEKAAATSSKEPEIKAPQTPAASDPHPQSAASPDSKTSAESDERDAVLPVSALSPKKTEAKDLEEPQNTVSAANDSRNRVSAFPAPTEGAAGANTEAEKPTRKKKAAISHTGTSEETKSEESESAESKSGGNDSEERADVAEQPEHAQSATPSDNNSDNSRKAQEVPALAGTESKASNASVEEKSAPAEDLPEPGKKAASGGGSGGRVIDMADASMDGGPERVEQENAALDKKEKTHLEVHSKAKAAQAGTKIGGLSTNQKKKEDATTKLDKTKDAVVEKTSEKEAEVNAGQVGKVAEAETPEVNKDEAKSTLNQSLQASLPQTVEDVDNFKDNRVASKIGDKVKAAIDAKAGEVTGTFEVLDKTPKPDEPRKSVPFADIEQAPATPEINAGNNLIPKVDEKSIDLNSYLTESDNLLKKEGIKQEHLDLVDSGDLFEAKKIQKDIDKKAKEEPGNLRTEEKELHGKNEAELQKKEADEKGKMQKEREAGLGSARGSQVGTKGSLEDKKKEVTDHINKIYEDVNKQVQDKLTKLKTDSLAAFDREEAAASSAFENNVNTKMDKFKDERYSGVGGKFNKVRDWFLGIDDLPEVKQIFEEEKAIYINRIDGAISKIINDSQKVIDECKTLIANARKEIEEYVKGLSPALQKIGEEAEKEIKKKLDELDEKVNKAAEELKEELAKKRTEAIANIDKKIEKMKEEMSGFLSKMGDLLVDAALKFFKWALEAAGHSADEIMGIINKGKAVLTAVVSDPIQFLKNLAAAVGGGVKNFGANIMKHLGEGFMNWLTGQLNSLPIQLPERFDLKGIVSLTLQVLGLTYASLRGKLSNKVGEDKVQMAEAGVEMMMEVKEKGPIAMYDMMADKADSIKNEFIEGAKEWAITNLIKQGLIRLATMINPAGAIVQAVLGIYNGIIFLVNNWDRILAFVNSVFDSIAAIASGAISQASAFVEKTMAQTIPLILDFIAQQLNLSGIAERITKIIHRIRKPIDQVIDKVIDWITKKVKQLADKLLGKNKDKNKDKNKEKAEDTKKDFEKEKDKDKKEEDPRSMEQKLADLAEAKGEAQALLDKKDTTIEKVKAGLPAIKKRYNLTKIEVESLGDFTYDVFVEINPKDKTEKRKIASVEEMLSKSKANFNGKTFKMQELKTFIMGEFSIKDTKCGEVIKEFKDQGELFECASEKAGPNDSNKIVSFDRSLLSGEVRPVEINESNRSKFGYDNPAKDSSIGLIIVKKGLIREAQYNYSPEKEDDKNYLENEARYKCARSGKIITWAKIALGHHDDVGCSVHWNDGGGHGPHTKPGHTQTKDQNRAWNKNPDNYQGPEDRDESNKSGGSSPRYILPGPPNNPDSHKMWWDPTHPDYIGNKK</sequence>
<feature type="compositionally biased region" description="Polar residues" evidence="2">
    <location>
        <begin position="15"/>
        <end position="31"/>
    </location>
</feature>
<dbReference type="RefSeq" id="WP_045457990.1">
    <property type="nucleotide sequence ID" value="NZ_BBLT01000001.1"/>
</dbReference>
<feature type="compositionally biased region" description="Basic and acidic residues" evidence="2">
    <location>
        <begin position="523"/>
        <end position="567"/>
    </location>
</feature>
<feature type="compositionally biased region" description="Polar residues" evidence="2">
    <location>
        <begin position="225"/>
        <end position="237"/>
    </location>
</feature>
<proteinExistence type="predicted"/>
<dbReference type="STRING" id="153721.MYP_544"/>
<feature type="region of interest" description="Disordered" evidence="2">
    <location>
        <begin position="1366"/>
        <end position="1441"/>
    </location>
</feature>
<evidence type="ECO:0000313" key="4">
    <source>
        <dbReference type="Proteomes" id="UP000030185"/>
    </source>
</evidence>
<dbReference type="Gene3D" id="1.20.120.20">
    <property type="entry name" value="Apolipoprotein"/>
    <property type="match status" value="1"/>
</dbReference>
<dbReference type="SUPFAM" id="SSF47162">
    <property type="entry name" value="Apolipoprotein"/>
    <property type="match status" value="1"/>
</dbReference>
<feature type="compositionally biased region" description="Basic and acidic residues" evidence="2">
    <location>
        <begin position="116"/>
        <end position="125"/>
    </location>
</feature>
<feature type="compositionally biased region" description="Basic and acidic residues" evidence="2">
    <location>
        <begin position="78"/>
        <end position="93"/>
    </location>
</feature>
<feature type="compositionally biased region" description="Low complexity" evidence="2">
    <location>
        <begin position="163"/>
        <end position="174"/>
    </location>
</feature>
<dbReference type="Proteomes" id="UP000030185">
    <property type="component" value="Unassembled WGS sequence"/>
</dbReference>
<feature type="compositionally biased region" description="Basic and acidic residues" evidence="2">
    <location>
        <begin position="298"/>
        <end position="321"/>
    </location>
</feature>
<accession>A0A098LAY3</accession>
<dbReference type="InterPro" id="IPR016641">
    <property type="entry name" value="EGD2/NACA0like"/>
</dbReference>
<name>A0A098LAY3_9BACT</name>
<feature type="coiled-coil region" evidence="1">
    <location>
        <begin position="693"/>
        <end position="779"/>
    </location>
</feature>
<feature type="region of interest" description="Disordered" evidence="2">
    <location>
        <begin position="1091"/>
        <end position="1127"/>
    </location>
</feature>
<dbReference type="eggNOG" id="COG5412">
    <property type="taxonomic scope" value="Bacteria"/>
</dbReference>
<evidence type="ECO:0000256" key="1">
    <source>
        <dbReference type="SAM" id="Coils"/>
    </source>
</evidence>
<dbReference type="GO" id="GO:0005854">
    <property type="term" value="C:nascent polypeptide-associated complex"/>
    <property type="evidence" value="ECO:0007669"/>
    <property type="project" value="InterPro"/>
</dbReference>
<organism evidence="3 4">
    <name type="scientific">Sporocytophaga myxococcoides</name>
    <dbReference type="NCBI Taxonomy" id="153721"/>
    <lineage>
        <taxon>Bacteria</taxon>
        <taxon>Pseudomonadati</taxon>
        <taxon>Bacteroidota</taxon>
        <taxon>Cytophagia</taxon>
        <taxon>Cytophagales</taxon>
        <taxon>Cytophagaceae</taxon>
        <taxon>Sporocytophaga</taxon>
    </lineage>
</organism>
<gene>
    <name evidence="3" type="ORF">MYP_544</name>
</gene>
<reference evidence="3 4" key="1">
    <citation type="submission" date="2014-09" db="EMBL/GenBank/DDBJ databases">
        <title>Sporocytophaga myxococcoides PG-01 genome sequencing.</title>
        <authorList>
            <person name="Liu L."/>
            <person name="Gao P.J."/>
            <person name="Chen G.J."/>
            <person name="Wang L.S."/>
        </authorList>
    </citation>
    <scope>NUCLEOTIDE SEQUENCE [LARGE SCALE GENOMIC DNA]</scope>
    <source>
        <strain evidence="3 4">PG-01</strain>
    </source>
</reference>
<protein>
    <submittedName>
        <fullName evidence="3">Uncharacterized protein</fullName>
    </submittedName>
</protein>
<feature type="region of interest" description="Disordered" evidence="2">
    <location>
        <begin position="1"/>
        <end position="38"/>
    </location>
</feature>
<feature type="compositionally biased region" description="Basic and acidic residues" evidence="2">
    <location>
        <begin position="340"/>
        <end position="366"/>
    </location>
</feature>